<dbReference type="PROSITE" id="PS51123">
    <property type="entry name" value="OMPA_2"/>
    <property type="match status" value="1"/>
</dbReference>
<dbReference type="Pfam" id="PF00691">
    <property type="entry name" value="OmpA"/>
    <property type="match status" value="1"/>
</dbReference>
<dbReference type="EMBL" id="FNFO01000009">
    <property type="protein sequence ID" value="SDL98131.1"/>
    <property type="molecule type" value="Genomic_DNA"/>
</dbReference>
<dbReference type="PANTHER" id="PTHR30329:SF21">
    <property type="entry name" value="LIPOPROTEIN YIAD-RELATED"/>
    <property type="match status" value="1"/>
</dbReference>
<evidence type="ECO:0000313" key="6">
    <source>
        <dbReference type="Proteomes" id="UP000198510"/>
    </source>
</evidence>
<keyword evidence="2" id="KW-0175">Coiled coil</keyword>
<dbReference type="AlphaFoldDB" id="A0A1G9PI18"/>
<feature type="signal peptide" evidence="3">
    <location>
        <begin position="1"/>
        <end position="20"/>
    </location>
</feature>
<dbReference type="SUPFAM" id="SSF103088">
    <property type="entry name" value="OmpA-like"/>
    <property type="match status" value="1"/>
</dbReference>
<keyword evidence="1" id="KW-0472">Membrane</keyword>
<keyword evidence="6" id="KW-1185">Reference proteome</keyword>
<dbReference type="RefSeq" id="WP_089685757.1">
    <property type="nucleotide sequence ID" value="NZ_FNFO01000009.1"/>
</dbReference>
<feature type="chain" id="PRO_5011529566" evidence="3">
    <location>
        <begin position="21"/>
        <end position="280"/>
    </location>
</feature>
<dbReference type="Gene3D" id="3.30.1330.60">
    <property type="entry name" value="OmpA-like domain"/>
    <property type="match status" value="1"/>
</dbReference>
<reference evidence="5 6" key="1">
    <citation type="submission" date="2016-10" db="EMBL/GenBank/DDBJ databases">
        <authorList>
            <person name="de Groot N.N."/>
        </authorList>
    </citation>
    <scope>NUCLEOTIDE SEQUENCE [LARGE SCALE GENOMIC DNA]</scope>
    <source>
        <strain evidence="5 6">DSM 25186</strain>
    </source>
</reference>
<proteinExistence type="predicted"/>
<evidence type="ECO:0000313" key="5">
    <source>
        <dbReference type="EMBL" id="SDL98131.1"/>
    </source>
</evidence>
<dbReference type="InterPro" id="IPR036737">
    <property type="entry name" value="OmpA-like_sf"/>
</dbReference>
<dbReference type="InterPro" id="IPR006665">
    <property type="entry name" value="OmpA-like"/>
</dbReference>
<evidence type="ECO:0000259" key="4">
    <source>
        <dbReference type="PROSITE" id="PS51123"/>
    </source>
</evidence>
<dbReference type="GO" id="GO:0016020">
    <property type="term" value="C:membrane"/>
    <property type="evidence" value="ECO:0007669"/>
    <property type="project" value="UniProtKB-UniRule"/>
</dbReference>
<dbReference type="PANTHER" id="PTHR30329">
    <property type="entry name" value="STATOR ELEMENT OF FLAGELLAR MOTOR COMPLEX"/>
    <property type="match status" value="1"/>
</dbReference>
<accession>A0A1G9PI18</accession>
<dbReference type="OrthoDB" id="9815217at2"/>
<dbReference type="Proteomes" id="UP000198510">
    <property type="component" value="Unassembled WGS sequence"/>
</dbReference>
<gene>
    <name evidence="5" type="ORF">SAMN05421823_109194</name>
</gene>
<evidence type="ECO:0000256" key="3">
    <source>
        <dbReference type="SAM" id="SignalP"/>
    </source>
</evidence>
<feature type="coiled-coil region" evidence="2">
    <location>
        <begin position="69"/>
        <end position="117"/>
    </location>
</feature>
<dbReference type="InterPro" id="IPR050330">
    <property type="entry name" value="Bact_OuterMem_StrucFunc"/>
</dbReference>
<keyword evidence="3" id="KW-0732">Signal</keyword>
<feature type="domain" description="OmpA-like" evidence="4">
    <location>
        <begin position="143"/>
        <end position="265"/>
    </location>
</feature>
<evidence type="ECO:0000256" key="1">
    <source>
        <dbReference type="PROSITE-ProRule" id="PRU00473"/>
    </source>
</evidence>
<sequence>MNRFFLFRAAASAATLCLLAFPSCVSKKKYTEMTSRFEECREARATLEGDTLKYGKVTRDLREEMAFLRASASQDIQNLSGELQAKENMLQATSETLQERERRIQEMSAIIDQQNQMLSSLLGKVKDALIGFDSDELTVQMKEGKVYVSLSENLLFSSGSTQVNKEGQNALQKLAGVLAKNPDIKVMIEGHTDSIPVGQSSRFKDNWDLSVLRATSIVRILSDNGVQPAQVTAAGRGEYFPVASNESKEGRQKNRRTEIILSPDLAPLFELMSRNDSGGR</sequence>
<dbReference type="STRING" id="1075417.SAMN05421823_109194"/>
<evidence type="ECO:0000256" key="2">
    <source>
        <dbReference type="SAM" id="Coils"/>
    </source>
</evidence>
<dbReference type="CDD" id="cd07185">
    <property type="entry name" value="OmpA_C-like"/>
    <property type="match status" value="1"/>
</dbReference>
<protein>
    <submittedName>
        <fullName evidence="5">Chemotaxis protein MotB</fullName>
    </submittedName>
</protein>
<organism evidence="5 6">
    <name type="scientific">Catalinimonas alkaloidigena</name>
    <dbReference type="NCBI Taxonomy" id="1075417"/>
    <lineage>
        <taxon>Bacteria</taxon>
        <taxon>Pseudomonadati</taxon>
        <taxon>Bacteroidota</taxon>
        <taxon>Cytophagia</taxon>
        <taxon>Cytophagales</taxon>
        <taxon>Catalimonadaceae</taxon>
        <taxon>Catalinimonas</taxon>
    </lineage>
</organism>
<name>A0A1G9PI18_9BACT</name>